<evidence type="ECO:0000313" key="1">
    <source>
        <dbReference type="EMBL" id="KAJ0176185.1"/>
    </source>
</evidence>
<dbReference type="EMBL" id="CM034400">
    <property type="protein sequence ID" value="KAJ0176185.1"/>
    <property type="molecule type" value="Genomic_DNA"/>
</dbReference>
<reference evidence="1 2" key="1">
    <citation type="journal article" date="2021" name="Front. Genet.">
        <title>Chromosome-Level Genome Assembly Reveals Significant Gene Expansion in the Toll and IMD Signaling Pathways of Dendrolimus kikuchii.</title>
        <authorList>
            <person name="Zhou J."/>
            <person name="Wu P."/>
            <person name="Xiong Z."/>
            <person name="Liu N."/>
            <person name="Zhao N."/>
            <person name="Ji M."/>
            <person name="Qiu Y."/>
            <person name="Yang B."/>
        </authorList>
    </citation>
    <scope>NUCLEOTIDE SEQUENCE [LARGE SCALE GENOMIC DNA]</scope>
    <source>
        <strain evidence="1">Ann1</strain>
    </source>
</reference>
<gene>
    <name evidence="1" type="ORF">K1T71_008359</name>
</gene>
<protein>
    <submittedName>
        <fullName evidence="1">Uncharacterized protein</fullName>
    </submittedName>
</protein>
<comment type="caution">
    <text evidence="1">The sequence shown here is derived from an EMBL/GenBank/DDBJ whole genome shotgun (WGS) entry which is preliminary data.</text>
</comment>
<keyword evidence="2" id="KW-1185">Reference proteome</keyword>
<sequence>MLRSADSLACIYPLGHTAVHRKSRGAGRRVIKMRLFALMLICAVLFLSHAEPEPKKYKIEVKDKKTNSTLTDEERKFLREVEAKFGIKPDKDSKDEVTTNFKPSNLTTEKTPFPAVIAIEIVNDTDTKTKGKRTIDANLGYGFKTNNGYMYSYFGKSGQDEGKFMIYPYSQEDIPTLTHQNLQHNLHFQSSGPKFDLSKTHVEIQPSRAFELVAEQDEKADYQYKKPMATYNSVKGLVSPSPTYSQLEQAHNSLQLPKPTTLFTTYNGASFSGLTNQFPTVMPNYFVDPSQLLNRPEFQGAGLTSDHLNSLHDSKVEPRVVPVLVLRIPSSSLKNPTAELFANLPDNYPLSRYLNSVNLQELVNEYFKKIGHTNIPSHVMTYKEGLPTIPTRSSIPSLSNLEPQHYAAPYVQPSYTHADYSGVQYSAVQPVMARYPSSYMRHHYVSPNGHSLYRHPMHQQKFEYRYQHHPKYPMPTQTYYIHPQYHQQNHHIAAEQTENTHPIQSHDHSVQNTAPEIQEQYETPSHEYIPSQAQTEDPTKNEHTAYTYSVQEENTATIAPEYQLTPVPVDYGSSKDNAESQQYYTVPQTVQNEGVSVYSHGESSGRNYQPQSDLSATHGYTYPKPGEEGSTNEDLPISENYPSKDHTVATVFPVSYKNKISGSGAIQTVSYVTPMPYRSKFQSSFNIMVPQTFLYSPSTEKVSYVHSIPSSNSHMSNHKDNPEHEYTVSHHYVPPISRQKPPPFPRNYHSHPKRMVRPEKRPDNGMHLTLKKINIKKEVKSS</sequence>
<dbReference type="Proteomes" id="UP000824533">
    <property type="component" value="Linkage Group LG14"/>
</dbReference>
<accession>A0ACC1CXA3</accession>
<evidence type="ECO:0000313" key="2">
    <source>
        <dbReference type="Proteomes" id="UP000824533"/>
    </source>
</evidence>
<organism evidence="1 2">
    <name type="scientific">Dendrolimus kikuchii</name>
    <dbReference type="NCBI Taxonomy" id="765133"/>
    <lineage>
        <taxon>Eukaryota</taxon>
        <taxon>Metazoa</taxon>
        <taxon>Ecdysozoa</taxon>
        <taxon>Arthropoda</taxon>
        <taxon>Hexapoda</taxon>
        <taxon>Insecta</taxon>
        <taxon>Pterygota</taxon>
        <taxon>Neoptera</taxon>
        <taxon>Endopterygota</taxon>
        <taxon>Lepidoptera</taxon>
        <taxon>Glossata</taxon>
        <taxon>Ditrysia</taxon>
        <taxon>Bombycoidea</taxon>
        <taxon>Lasiocampidae</taxon>
        <taxon>Dendrolimus</taxon>
    </lineage>
</organism>
<name>A0ACC1CXA3_9NEOP</name>
<proteinExistence type="predicted"/>